<feature type="compositionally biased region" description="Basic and acidic residues" evidence="1">
    <location>
        <begin position="220"/>
        <end position="230"/>
    </location>
</feature>
<gene>
    <name evidence="2" type="ORF">ETH_00030545</name>
</gene>
<dbReference type="RefSeq" id="XP_013228597.1">
    <property type="nucleotide sequence ID" value="XM_013373143.1"/>
</dbReference>
<dbReference type="PANTHER" id="PTHR48125:SF12">
    <property type="entry name" value="AT HOOK TRANSCRIPTION FACTOR FAMILY-RELATED"/>
    <property type="match status" value="1"/>
</dbReference>
<dbReference type="PANTHER" id="PTHR48125">
    <property type="entry name" value="LP07818P1"/>
    <property type="match status" value="1"/>
</dbReference>
<feature type="compositionally biased region" description="Low complexity" evidence="1">
    <location>
        <begin position="559"/>
        <end position="583"/>
    </location>
</feature>
<feature type="region of interest" description="Disordered" evidence="1">
    <location>
        <begin position="13"/>
        <end position="56"/>
    </location>
</feature>
<feature type="compositionally biased region" description="Low complexity" evidence="1">
    <location>
        <begin position="463"/>
        <end position="500"/>
    </location>
</feature>
<dbReference type="VEuPathDB" id="ToxoDB:ETH_00030545"/>
<feature type="compositionally biased region" description="Basic and acidic residues" evidence="1">
    <location>
        <begin position="735"/>
        <end position="744"/>
    </location>
</feature>
<sequence>MQPTAAAADAAEALAAAADRGSSRNSSLSTCCSTGTPRLNGYNSNRNSSSSTDCTRPFQMLGAPSDEDVLAAGNSSNLQQQVQQQQHDDGCECCACCSRSGLSGKGSADAEAAATMAAAAAAAAPKALFVGGMTARHLGTVVFMRHGARAPKVRVSATSEDAAPVEAAAAAASDGEAAAAGPNDDKRSSSSDAGTAIRGSESAAAEHKLADSAEAAVAAEDSKHEAEKGDTIWPFGGVPGSLTEAGWRQSVAVGMDIRRAQAHLRRCCECAAAAAAAGTAAAPGDATAEVQQAAGAAAAVGPCRGIPVMVCSTESIRCIQTAQAVITGLQMAMQPQQQQQQQQQVQQGGAAAESQDCLQVDLKSCLYTAPAGSPASLALKAKSPLVKLHKRRALCSSSSYAAACTALEGEAALLRELTGWSSKEGLRVMKKFVSLYGAYIYHGIPLPLLKGGHASLALLHNSSSGSGSNGHSNAGPPSGSSSNSSSCSSSRSSTTSYMSNATVLPGPTDAEEAAAALVEAAAAAETVDLRGEGAATPTAAPGPIRHPAATESAADEVAHAAATEPAAEAEPAAAAAAAAAAPCSEEETKEITPEEFLDAVFRGANLVARLQYAEEEEVGWRAGGISLMEITARLERMADAAAAAAAAAARETKSPASGGGAATEAAAGEEAEGLCIFVTHQSALLALQAALGVSAAHMQIPQFGCYLQAELLQVDAPLSFEPTDCGSSSSSSRIVGDESNRCTEEDQQDNAAKTDGELAAAQQEAAPATTAETEPAAVLAITSAAAEASGTGAAAPVPLPNNSTIDSSDGANVACLSTCGSGCCCACCSGAMGCTDTSAGEETQEGALYQAKASPVPVAKRLLSLMSPLPKTTRRKHPNVVVRWCIDGDQPLALPEVLRWRAISSSSSSNCDDSSNCNIVLLDDLLLFLDSRWERFGPPIPPEPLLALRVAEMTEELEQQQLLQQQQQQQQHGEQCNLAETPLAENRVRRYRLALSEPSCSSTAAAAAVSAAATVTAAAATSPATDDGGIRTPFKHSNQRRVI</sequence>
<name>U6KIJ3_EIMTE</name>
<dbReference type="AlphaFoldDB" id="U6KIJ3"/>
<feature type="region of interest" description="Disordered" evidence="1">
    <location>
        <begin position="722"/>
        <end position="774"/>
    </location>
</feature>
<feature type="compositionally biased region" description="Low complexity" evidence="1">
    <location>
        <begin position="759"/>
        <end position="774"/>
    </location>
</feature>
<dbReference type="SUPFAM" id="SSF53254">
    <property type="entry name" value="Phosphoglycerate mutase-like"/>
    <property type="match status" value="1"/>
</dbReference>
<dbReference type="Proteomes" id="UP000030747">
    <property type="component" value="Unassembled WGS sequence"/>
</dbReference>
<feature type="compositionally biased region" description="Low complexity" evidence="1">
    <location>
        <begin position="533"/>
        <end position="552"/>
    </location>
</feature>
<feature type="region of interest" description="Disordered" evidence="1">
    <location>
        <begin position="166"/>
        <end position="235"/>
    </location>
</feature>
<evidence type="ECO:0008006" key="4">
    <source>
        <dbReference type="Google" id="ProtNLM"/>
    </source>
</evidence>
<feature type="compositionally biased region" description="Low complexity" evidence="1">
    <location>
        <begin position="13"/>
        <end position="34"/>
    </location>
</feature>
<organism evidence="2 3">
    <name type="scientific">Eimeria tenella</name>
    <name type="common">Coccidian parasite</name>
    <dbReference type="NCBI Taxonomy" id="5802"/>
    <lineage>
        <taxon>Eukaryota</taxon>
        <taxon>Sar</taxon>
        <taxon>Alveolata</taxon>
        <taxon>Apicomplexa</taxon>
        <taxon>Conoidasida</taxon>
        <taxon>Coccidia</taxon>
        <taxon>Eucoccidiorida</taxon>
        <taxon>Eimeriorina</taxon>
        <taxon>Eimeriidae</taxon>
        <taxon>Eimeria</taxon>
    </lineage>
</organism>
<reference evidence="2" key="2">
    <citation type="submission" date="2013-10" db="EMBL/GenBank/DDBJ databases">
        <authorList>
            <person name="Aslett M."/>
        </authorList>
    </citation>
    <scope>NUCLEOTIDE SEQUENCE [LARGE SCALE GENOMIC DNA]</scope>
    <source>
        <strain evidence="2">Houghton</strain>
    </source>
</reference>
<dbReference type="EMBL" id="HG673775">
    <property type="protein sequence ID" value="CDJ37759.1"/>
    <property type="molecule type" value="Genomic_DNA"/>
</dbReference>
<reference evidence="2" key="1">
    <citation type="submission" date="2013-10" db="EMBL/GenBank/DDBJ databases">
        <title>Genomic analysis of the causative agents of coccidiosis in chickens.</title>
        <authorList>
            <person name="Reid A.J."/>
            <person name="Blake D."/>
            <person name="Billington K."/>
            <person name="Browne H."/>
            <person name="Dunn M."/>
            <person name="Hung S."/>
            <person name="Kawahara F."/>
            <person name="Miranda-Saavedra D."/>
            <person name="Mourier T."/>
            <person name="Nagra H."/>
            <person name="Otto T.D."/>
            <person name="Rawlings N."/>
            <person name="Sanchez A."/>
            <person name="Sanders M."/>
            <person name="Subramaniam C."/>
            <person name="Tay Y."/>
            <person name="Dear P."/>
            <person name="Doerig C."/>
            <person name="Gruber A."/>
            <person name="Parkinson J."/>
            <person name="Shirley M."/>
            <person name="Wan K.L."/>
            <person name="Berriman M."/>
            <person name="Tomley F."/>
            <person name="Pain A."/>
        </authorList>
    </citation>
    <scope>NUCLEOTIDE SEQUENCE [LARGE SCALE GENOMIC DNA]</scope>
    <source>
        <strain evidence="2">Houghton</strain>
    </source>
</reference>
<evidence type="ECO:0000313" key="2">
    <source>
        <dbReference type="EMBL" id="CDJ37759.1"/>
    </source>
</evidence>
<accession>U6KIJ3</accession>
<dbReference type="OMA" id="CTDTSAG"/>
<dbReference type="InterPro" id="IPR029033">
    <property type="entry name" value="His_PPase_superfam"/>
</dbReference>
<feature type="region of interest" description="Disordered" evidence="1">
    <location>
        <begin position="463"/>
        <end position="506"/>
    </location>
</feature>
<evidence type="ECO:0000313" key="3">
    <source>
        <dbReference type="Proteomes" id="UP000030747"/>
    </source>
</evidence>
<dbReference type="VEuPathDB" id="ToxoDB:ETH2_0952200"/>
<proteinExistence type="predicted"/>
<dbReference type="OrthoDB" id="347614at2759"/>
<protein>
    <recommendedName>
        <fullName evidence="4">Histidine acid phosphatase domain containing protein</fullName>
    </recommendedName>
</protein>
<feature type="compositionally biased region" description="Basic residues" evidence="1">
    <location>
        <begin position="1033"/>
        <end position="1043"/>
    </location>
</feature>
<keyword evidence="3" id="KW-1185">Reference proteome</keyword>
<feature type="region of interest" description="Disordered" evidence="1">
    <location>
        <begin position="1019"/>
        <end position="1043"/>
    </location>
</feature>
<dbReference type="Gene3D" id="3.40.50.1240">
    <property type="entry name" value="Phosphoglycerate mutase-like"/>
    <property type="match status" value="1"/>
</dbReference>
<evidence type="ECO:0000256" key="1">
    <source>
        <dbReference type="SAM" id="MobiDB-lite"/>
    </source>
</evidence>
<feature type="region of interest" description="Disordered" evidence="1">
    <location>
        <begin position="533"/>
        <end position="590"/>
    </location>
</feature>
<dbReference type="GeneID" id="25255188"/>
<feature type="compositionally biased region" description="Low complexity" evidence="1">
    <location>
        <begin position="166"/>
        <end position="182"/>
    </location>
</feature>